<dbReference type="PANTHER" id="PTHR43284">
    <property type="entry name" value="ASPARAGINE SYNTHETASE (GLUTAMINE-HYDROLYZING)"/>
    <property type="match status" value="1"/>
</dbReference>
<dbReference type="InterPro" id="IPR051786">
    <property type="entry name" value="ASN_synthetase/amidase"/>
</dbReference>
<dbReference type="CDD" id="cd00712">
    <property type="entry name" value="AsnB"/>
    <property type="match status" value="1"/>
</dbReference>
<keyword evidence="9" id="KW-0436">Ligase</keyword>
<organism evidence="9 10">
    <name type="scientific">Imperialibacter roseus</name>
    <dbReference type="NCBI Taxonomy" id="1324217"/>
    <lineage>
        <taxon>Bacteria</taxon>
        <taxon>Pseudomonadati</taxon>
        <taxon>Bacteroidota</taxon>
        <taxon>Cytophagia</taxon>
        <taxon>Cytophagales</taxon>
        <taxon>Flammeovirgaceae</taxon>
        <taxon>Imperialibacter</taxon>
    </lineage>
</organism>
<dbReference type="Gene3D" id="3.60.20.10">
    <property type="entry name" value="Glutamine Phosphoribosylpyrophosphate, subunit 1, domain 1"/>
    <property type="match status" value="1"/>
</dbReference>
<gene>
    <name evidence="9" type="primary">asnB</name>
    <name evidence="9" type="ORF">RT717_21075</name>
</gene>
<evidence type="ECO:0000256" key="2">
    <source>
        <dbReference type="ARBA" id="ARBA00005752"/>
    </source>
</evidence>
<dbReference type="EMBL" id="CP136051">
    <property type="protein sequence ID" value="WOK05572.1"/>
    <property type="molecule type" value="Genomic_DNA"/>
</dbReference>
<comment type="catalytic activity">
    <reaction evidence="7">
        <text>L-aspartate + L-glutamine + ATP + H2O = L-asparagine + L-glutamate + AMP + diphosphate + H(+)</text>
        <dbReference type="Rhea" id="RHEA:12228"/>
        <dbReference type="ChEBI" id="CHEBI:15377"/>
        <dbReference type="ChEBI" id="CHEBI:15378"/>
        <dbReference type="ChEBI" id="CHEBI:29985"/>
        <dbReference type="ChEBI" id="CHEBI:29991"/>
        <dbReference type="ChEBI" id="CHEBI:30616"/>
        <dbReference type="ChEBI" id="CHEBI:33019"/>
        <dbReference type="ChEBI" id="CHEBI:58048"/>
        <dbReference type="ChEBI" id="CHEBI:58359"/>
        <dbReference type="ChEBI" id="CHEBI:456215"/>
        <dbReference type="EC" id="6.3.5.4"/>
    </reaction>
</comment>
<dbReference type="Pfam" id="PF13522">
    <property type="entry name" value="GATase_6"/>
    <property type="match status" value="1"/>
</dbReference>
<feature type="domain" description="Glutamine amidotransferase type-2" evidence="8">
    <location>
        <begin position="2"/>
        <end position="214"/>
    </location>
</feature>
<dbReference type="InterPro" id="IPR017932">
    <property type="entry name" value="GATase_2_dom"/>
</dbReference>
<proteinExistence type="inferred from homology"/>
<dbReference type="InterPro" id="IPR001962">
    <property type="entry name" value="Asn_synthase"/>
</dbReference>
<evidence type="ECO:0000313" key="10">
    <source>
        <dbReference type="Proteomes" id="UP001302349"/>
    </source>
</evidence>
<dbReference type="EC" id="6.3.5.4" evidence="3"/>
<sequence length="619" mass="70842">MCGIFGKFIERGVLDQEGFKSVSEILSHRGPDAEGFFFSQDCRLGLGHRRLSVIDLRDVANQPMSTPDGNWTIVYNGEVFNYREVRQELLEEGVGPFKTDSDTEVVLFAWMHWGPCAVEKFNGMFAFAIWDQRNEDLWLCRDRLGIKPLFYSSEGGLSFASELKGIFPLLTQPLTRSNRAIAAFLHLGFIPEPDTVYEQIRKFPSGHYGRYKTGGRLELVSYWKPEEKIGNWTAYTEKEALNAVERVISSSVKYRTIADVPYGTFLSGGTDSSLVTGIAASLTSKPLLTFSIGFKEGKYDESKFAARVARQLGTEHTEFILSEREAIPLLEDMLPTFDEPFADTSAIPTMMVSRLAREKATVILTGDGGDELFMGYGSYTWAQRLGNPLVKAMAAPAKMLLSMGSSRYKRVAGLFDLQNDEFTRSQIFSQEQYFFSYRELRGFLMTNEQDDFYKYRDPLGLVRKLSAAELQALFDLKVYLKDDLLTKVDRASMKYGLECRVPLLDYRLVELALNLPEEFKKRGESKWILKKILEGYLPKELIYKPKWGFSVPLSRWLKGELKYLIDEYLNESVVKAVGVVDATSVRKMIKRFIKGDDYLYNRIWVLIVLHRWIVENQQF</sequence>
<evidence type="ECO:0000256" key="7">
    <source>
        <dbReference type="ARBA" id="ARBA00048741"/>
    </source>
</evidence>
<dbReference type="CDD" id="cd01991">
    <property type="entry name" value="Asn_synthase_B_C"/>
    <property type="match status" value="1"/>
</dbReference>
<dbReference type="InterPro" id="IPR033738">
    <property type="entry name" value="AsnB_N"/>
</dbReference>
<evidence type="ECO:0000256" key="6">
    <source>
        <dbReference type="ARBA" id="ARBA00022962"/>
    </source>
</evidence>
<protein>
    <recommendedName>
        <fullName evidence="3">asparagine synthase (glutamine-hydrolyzing)</fullName>
        <ecNumber evidence="3">6.3.5.4</ecNumber>
    </recommendedName>
</protein>
<keyword evidence="5" id="KW-0067">ATP-binding</keyword>
<name>A0ABZ0IPS7_9BACT</name>
<dbReference type="GO" id="GO:0004066">
    <property type="term" value="F:asparagine synthase (glutamine-hydrolyzing) activity"/>
    <property type="evidence" value="ECO:0007669"/>
    <property type="project" value="UniProtKB-EC"/>
</dbReference>
<dbReference type="PANTHER" id="PTHR43284:SF1">
    <property type="entry name" value="ASPARAGINE SYNTHETASE"/>
    <property type="match status" value="1"/>
</dbReference>
<evidence type="ECO:0000313" key="9">
    <source>
        <dbReference type="EMBL" id="WOK05572.1"/>
    </source>
</evidence>
<comment type="similarity">
    <text evidence="2">Belongs to the asparagine synthetase family.</text>
</comment>
<evidence type="ECO:0000256" key="3">
    <source>
        <dbReference type="ARBA" id="ARBA00012737"/>
    </source>
</evidence>
<dbReference type="InterPro" id="IPR014729">
    <property type="entry name" value="Rossmann-like_a/b/a_fold"/>
</dbReference>
<keyword evidence="4" id="KW-0547">Nucleotide-binding</keyword>
<dbReference type="PIRSF" id="PIRSF001589">
    <property type="entry name" value="Asn_synthetase_glu-h"/>
    <property type="match status" value="1"/>
</dbReference>
<keyword evidence="10" id="KW-1185">Reference proteome</keyword>
<dbReference type="Gene3D" id="3.40.50.620">
    <property type="entry name" value="HUPs"/>
    <property type="match status" value="1"/>
</dbReference>
<evidence type="ECO:0000256" key="5">
    <source>
        <dbReference type="ARBA" id="ARBA00022840"/>
    </source>
</evidence>
<evidence type="ECO:0000259" key="8">
    <source>
        <dbReference type="PROSITE" id="PS51278"/>
    </source>
</evidence>
<reference evidence="9 10" key="1">
    <citation type="journal article" date="2023" name="Microbiol. Resour. Announc.">
        <title>Complete Genome Sequence of Imperialibacter roseus strain P4T.</title>
        <authorList>
            <person name="Tizabi D.R."/>
            <person name="Bachvaroff T."/>
            <person name="Hill R.T."/>
        </authorList>
    </citation>
    <scope>NUCLEOTIDE SEQUENCE [LARGE SCALE GENOMIC DNA]</scope>
    <source>
        <strain evidence="9 10">P4T</strain>
    </source>
</reference>
<dbReference type="SUPFAM" id="SSF52402">
    <property type="entry name" value="Adenine nucleotide alpha hydrolases-like"/>
    <property type="match status" value="1"/>
</dbReference>
<comment type="pathway">
    <text evidence="1">Amino-acid biosynthesis; L-asparagine biosynthesis; L-asparagine from L-aspartate (L-Gln route): step 1/1.</text>
</comment>
<dbReference type="InterPro" id="IPR006426">
    <property type="entry name" value="Asn_synth_AEB"/>
</dbReference>
<dbReference type="InterPro" id="IPR029055">
    <property type="entry name" value="Ntn_hydrolases_N"/>
</dbReference>
<dbReference type="Proteomes" id="UP001302349">
    <property type="component" value="Chromosome"/>
</dbReference>
<dbReference type="RefSeq" id="WP_317488330.1">
    <property type="nucleotide sequence ID" value="NZ_CP136051.1"/>
</dbReference>
<evidence type="ECO:0000256" key="4">
    <source>
        <dbReference type="ARBA" id="ARBA00022741"/>
    </source>
</evidence>
<dbReference type="SUPFAM" id="SSF56235">
    <property type="entry name" value="N-terminal nucleophile aminohydrolases (Ntn hydrolases)"/>
    <property type="match status" value="1"/>
</dbReference>
<dbReference type="NCBIfam" id="TIGR01536">
    <property type="entry name" value="asn_synth_AEB"/>
    <property type="match status" value="1"/>
</dbReference>
<evidence type="ECO:0000256" key="1">
    <source>
        <dbReference type="ARBA" id="ARBA00005187"/>
    </source>
</evidence>
<accession>A0ABZ0IPS7</accession>
<keyword evidence="6" id="KW-0315">Glutamine amidotransferase</keyword>
<dbReference type="Pfam" id="PF00733">
    <property type="entry name" value="Asn_synthase"/>
    <property type="match status" value="1"/>
</dbReference>
<dbReference type="PROSITE" id="PS51278">
    <property type="entry name" value="GATASE_TYPE_2"/>
    <property type="match status" value="1"/>
</dbReference>